<keyword evidence="1" id="KW-0175">Coiled coil</keyword>
<accession>A0A916VGI4</accession>
<organism evidence="3 4">
    <name type="scientific">Insulibacter thermoxylanivorax</name>
    <dbReference type="NCBI Taxonomy" id="2749268"/>
    <lineage>
        <taxon>Bacteria</taxon>
        <taxon>Bacillati</taxon>
        <taxon>Bacillota</taxon>
        <taxon>Bacilli</taxon>
        <taxon>Bacillales</taxon>
        <taxon>Paenibacillaceae</taxon>
        <taxon>Insulibacter</taxon>
    </lineage>
</organism>
<reference evidence="3" key="2">
    <citation type="journal article" date="2021" name="Data Brief">
        <title>Draft genome sequence data of the facultative, thermophilic, xylanolytic bacterium Paenibacillus sp. strain DA-C8.</title>
        <authorList>
            <person name="Chhe C."/>
            <person name="Uke A."/>
            <person name="Baramee S."/>
            <person name="Ungkulpasvich U."/>
            <person name="Tachaapaikoon C."/>
            <person name="Pason P."/>
            <person name="Waeonukul R."/>
            <person name="Ratanakhanokchai K."/>
            <person name="Kosugi A."/>
        </authorList>
    </citation>
    <scope>NUCLEOTIDE SEQUENCE</scope>
    <source>
        <strain evidence="3">DA-C8</strain>
    </source>
</reference>
<sequence>MGSEQLNFTMGIEVEMMWQRWNAKERFWCVVFLLATLSLITAANTWLDMETERRRAERVERIAEELRTAIQEIQAIQRTGAESTGAWDIGSEVTGAQTLDSGNPGTEVTGTQTAVAEGQTAETGSAKTKAEEMPVHPALMRKRESYEELLRLEVVYIPYLLRQLEREEEQMGRILAYGITEIGKLNIPPDAWSNTAEWKELWNASVARAETAVPSILASEDLTEAQQAAQLIALGAPAVPLLIEEMKSGEGSQACMIALTILLEHDLLEQGVSRAADADHAEPFDAAKWRWWAERYYQEYAGLAVYFH</sequence>
<feature type="region of interest" description="Disordered" evidence="2">
    <location>
        <begin position="115"/>
        <end position="134"/>
    </location>
</feature>
<protein>
    <submittedName>
        <fullName evidence="3">Uncharacterized protein</fullName>
    </submittedName>
</protein>
<dbReference type="EMBL" id="BMAQ01000020">
    <property type="protein sequence ID" value="GFR38556.1"/>
    <property type="molecule type" value="Genomic_DNA"/>
</dbReference>
<evidence type="ECO:0000256" key="1">
    <source>
        <dbReference type="SAM" id="Coils"/>
    </source>
</evidence>
<name>A0A916VGI4_9BACL</name>
<evidence type="ECO:0000256" key="2">
    <source>
        <dbReference type="SAM" id="MobiDB-lite"/>
    </source>
</evidence>
<reference evidence="3" key="1">
    <citation type="submission" date="2020-08" db="EMBL/GenBank/DDBJ databases">
        <authorList>
            <person name="Uke A."/>
            <person name="Chhe C."/>
            <person name="Baramee S."/>
            <person name="Kosugi A."/>
        </authorList>
    </citation>
    <scope>NUCLEOTIDE SEQUENCE</scope>
    <source>
        <strain evidence="3">DA-C8</strain>
    </source>
</reference>
<evidence type="ECO:0000313" key="3">
    <source>
        <dbReference type="EMBL" id="GFR38556.1"/>
    </source>
</evidence>
<proteinExistence type="predicted"/>
<gene>
    <name evidence="3" type="ORF">PRECH8_18520</name>
</gene>
<feature type="coiled-coil region" evidence="1">
    <location>
        <begin position="49"/>
        <end position="79"/>
    </location>
</feature>
<comment type="caution">
    <text evidence="3">The sequence shown here is derived from an EMBL/GenBank/DDBJ whole genome shotgun (WGS) entry which is preliminary data.</text>
</comment>
<evidence type="ECO:0000313" key="4">
    <source>
        <dbReference type="Proteomes" id="UP000654993"/>
    </source>
</evidence>
<dbReference type="Proteomes" id="UP000654993">
    <property type="component" value="Unassembled WGS sequence"/>
</dbReference>
<dbReference type="AlphaFoldDB" id="A0A916VGI4"/>
<feature type="compositionally biased region" description="Polar residues" evidence="2">
    <location>
        <begin position="115"/>
        <end position="126"/>
    </location>
</feature>
<keyword evidence="4" id="KW-1185">Reference proteome</keyword>